<gene>
    <name evidence="3" type="ORF">M378DRAFT_14494</name>
</gene>
<feature type="chain" id="PRO_5002155459" evidence="2">
    <location>
        <begin position="22"/>
        <end position="81"/>
    </location>
</feature>
<reference evidence="3 4" key="1">
    <citation type="submission" date="2014-04" db="EMBL/GenBank/DDBJ databases">
        <title>Evolutionary Origins and Diversification of the Mycorrhizal Mutualists.</title>
        <authorList>
            <consortium name="DOE Joint Genome Institute"/>
            <consortium name="Mycorrhizal Genomics Consortium"/>
            <person name="Kohler A."/>
            <person name="Kuo A."/>
            <person name="Nagy L.G."/>
            <person name="Floudas D."/>
            <person name="Copeland A."/>
            <person name="Barry K.W."/>
            <person name="Cichocki N."/>
            <person name="Veneault-Fourrey C."/>
            <person name="LaButti K."/>
            <person name="Lindquist E.A."/>
            <person name="Lipzen A."/>
            <person name="Lundell T."/>
            <person name="Morin E."/>
            <person name="Murat C."/>
            <person name="Riley R."/>
            <person name="Ohm R."/>
            <person name="Sun H."/>
            <person name="Tunlid A."/>
            <person name="Henrissat B."/>
            <person name="Grigoriev I.V."/>
            <person name="Hibbett D.S."/>
            <person name="Martin F."/>
        </authorList>
    </citation>
    <scope>NUCLEOTIDE SEQUENCE [LARGE SCALE GENOMIC DNA]</scope>
    <source>
        <strain evidence="3 4">Koide BX008</strain>
    </source>
</reference>
<dbReference type="EMBL" id="KN818307">
    <property type="protein sequence ID" value="KIL59945.1"/>
    <property type="molecule type" value="Genomic_DNA"/>
</dbReference>
<feature type="signal peptide" evidence="2">
    <location>
        <begin position="1"/>
        <end position="21"/>
    </location>
</feature>
<dbReference type="InParanoid" id="A0A0C2SAU7"/>
<organism evidence="3 4">
    <name type="scientific">Amanita muscaria (strain Koide BX008)</name>
    <dbReference type="NCBI Taxonomy" id="946122"/>
    <lineage>
        <taxon>Eukaryota</taxon>
        <taxon>Fungi</taxon>
        <taxon>Dikarya</taxon>
        <taxon>Basidiomycota</taxon>
        <taxon>Agaricomycotina</taxon>
        <taxon>Agaricomycetes</taxon>
        <taxon>Agaricomycetidae</taxon>
        <taxon>Agaricales</taxon>
        <taxon>Pluteineae</taxon>
        <taxon>Amanitaceae</taxon>
        <taxon>Amanita</taxon>
    </lineage>
</organism>
<proteinExistence type="predicted"/>
<evidence type="ECO:0000313" key="3">
    <source>
        <dbReference type="EMBL" id="KIL59945.1"/>
    </source>
</evidence>
<protein>
    <submittedName>
        <fullName evidence="3">Uncharacterized protein</fullName>
    </submittedName>
</protein>
<evidence type="ECO:0000256" key="1">
    <source>
        <dbReference type="SAM" id="MobiDB-lite"/>
    </source>
</evidence>
<name>A0A0C2SAU7_AMAMK</name>
<dbReference type="HOGENOM" id="CLU_2573427_0_0_1"/>
<keyword evidence="2" id="KW-0732">Signal</keyword>
<accession>A0A0C2SAU7</accession>
<evidence type="ECO:0000313" key="4">
    <source>
        <dbReference type="Proteomes" id="UP000054549"/>
    </source>
</evidence>
<evidence type="ECO:0000256" key="2">
    <source>
        <dbReference type="SAM" id="SignalP"/>
    </source>
</evidence>
<keyword evidence="4" id="KW-1185">Reference proteome</keyword>
<dbReference type="AlphaFoldDB" id="A0A0C2SAU7"/>
<sequence length="81" mass="8905">MKAFYTVSLLLTLQTIAMAYASPPGTPASFDKHIEAKNPDPNPQPKECQSTTATIQIGVVCLRTKIMESARRRTRAGAEQR</sequence>
<feature type="region of interest" description="Disordered" evidence="1">
    <location>
        <begin position="27"/>
        <end position="50"/>
    </location>
</feature>
<dbReference type="Proteomes" id="UP000054549">
    <property type="component" value="Unassembled WGS sequence"/>
</dbReference>